<dbReference type="InterPro" id="IPR050109">
    <property type="entry name" value="HTH-type_TetR-like_transc_reg"/>
</dbReference>
<dbReference type="GO" id="GO:0000976">
    <property type="term" value="F:transcription cis-regulatory region binding"/>
    <property type="evidence" value="ECO:0007669"/>
    <property type="project" value="TreeGrafter"/>
</dbReference>
<reference evidence="4 5" key="1">
    <citation type="submission" date="2020-08" db="EMBL/GenBank/DDBJ databases">
        <title>Sequencing the genomes of 1000 actinobacteria strains.</title>
        <authorList>
            <person name="Klenk H.-P."/>
        </authorList>
    </citation>
    <scope>NUCLEOTIDE SEQUENCE [LARGE SCALE GENOMIC DNA]</scope>
    <source>
        <strain evidence="4 5">DSM 102030</strain>
    </source>
</reference>
<protein>
    <submittedName>
        <fullName evidence="4">AcrR family transcriptional regulator</fullName>
    </submittedName>
</protein>
<dbReference type="Pfam" id="PF00440">
    <property type="entry name" value="TetR_N"/>
    <property type="match status" value="1"/>
</dbReference>
<evidence type="ECO:0000313" key="4">
    <source>
        <dbReference type="EMBL" id="MBB4930555.1"/>
    </source>
</evidence>
<dbReference type="InterPro" id="IPR001647">
    <property type="entry name" value="HTH_TetR"/>
</dbReference>
<dbReference type="PRINTS" id="PR00455">
    <property type="entry name" value="HTHTETR"/>
</dbReference>
<sequence length="210" mass="22348">MEEETNPAERPAALPLLDQPVTERVDAARNRRKILAAASRILAATGPEGLVMEEVAAEAGVGVGTLYRRFGDRAGLAYALLDEEEHALQEGVLAGPPPLGPGADPFPRLRAFLHALLRTVARQGGLLVTAEMNKPHARFTADAYGVHHLHVSSLLRAARPDLDDHVMADILLAPLSGVFVTYQLQAGESDLERIAACLDTLIDGLEAGAS</sequence>
<dbReference type="SUPFAM" id="SSF46689">
    <property type="entry name" value="Homeodomain-like"/>
    <property type="match status" value="1"/>
</dbReference>
<evidence type="ECO:0000256" key="2">
    <source>
        <dbReference type="PROSITE-ProRule" id="PRU00335"/>
    </source>
</evidence>
<dbReference type="Gene3D" id="1.10.357.10">
    <property type="entry name" value="Tetracycline Repressor, domain 2"/>
    <property type="match status" value="1"/>
</dbReference>
<keyword evidence="5" id="KW-1185">Reference proteome</keyword>
<dbReference type="InterPro" id="IPR009057">
    <property type="entry name" value="Homeodomain-like_sf"/>
</dbReference>
<dbReference type="AlphaFoldDB" id="A0A7W7W2E0"/>
<evidence type="ECO:0000259" key="3">
    <source>
        <dbReference type="PROSITE" id="PS50977"/>
    </source>
</evidence>
<feature type="domain" description="HTH tetR-type" evidence="3">
    <location>
        <begin position="28"/>
        <end position="88"/>
    </location>
</feature>
<dbReference type="PANTHER" id="PTHR30055:SF209">
    <property type="entry name" value="POSSIBLE TRANSCRIPTIONAL REGULATORY PROTEIN (PROBABLY TETR-FAMILY)"/>
    <property type="match status" value="1"/>
</dbReference>
<organism evidence="4 5">
    <name type="scientific">Lipingzhangella halophila</name>
    <dbReference type="NCBI Taxonomy" id="1783352"/>
    <lineage>
        <taxon>Bacteria</taxon>
        <taxon>Bacillati</taxon>
        <taxon>Actinomycetota</taxon>
        <taxon>Actinomycetes</taxon>
        <taxon>Streptosporangiales</taxon>
        <taxon>Nocardiopsidaceae</taxon>
        <taxon>Lipingzhangella</taxon>
    </lineage>
</organism>
<dbReference type="PANTHER" id="PTHR30055">
    <property type="entry name" value="HTH-TYPE TRANSCRIPTIONAL REGULATOR RUTR"/>
    <property type="match status" value="1"/>
</dbReference>
<dbReference type="EMBL" id="JACHJT010000001">
    <property type="protein sequence ID" value="MBB4930555.1"/>
    <property type="molecule type" value="Genomic_DNA"/>
</dbReference>
<dbReference type="InterPro" id="IPR036271">
    <property type="entry name" value="Tet_transcr_reg_TetR-rel_C_sf"/>
</dbReference>
<gene>
    <name evidence="4" type="ORF">F4561_001375</name>
</gene>
<evidence type="ECO:0000256" key="1">
    <source>
        <dbReference type="ARBA" id="ARBA00023125"/>
    </source>
</evidence>
<accession>A0A7W7W2E0</accession>
<evidence type="ECO:0000313" key="5">
    <source>
        <dbReference type="Proteomes" id="UP000523007"/>
    </source>
</evidence>
<dbReference type="GO" id="GO:0003700">
    <property type="term" value="F:DNA-binding transcription factor activity"/>
    <property type="evidence" value="ECO:0007669"/>
    <property type="project" value="TreeGrafter"/>
</dbReference>
<feature type="DNA-binding region" description="H-T-H motif" evidence="2">
    <location>
        <begin position="51"/>
        <end position="70"/>
    </location>
</feature>
<keyword evidence="1 2" id="KW-0238">DNA-binding</keyword>
<dbReference type="SUPFAM" id="SSF48498">
    <property type="entry name" value="Tetracyclin repressor-like, C-terminal domain"/>
    <property type="match status" value="1"/>
</dbReference>
<dbReference type="PROSITE" id="PS50977">
    <property type="entry name" value="HTH_TETR_2"/>
    <property type="match status" value="1"/>
</dbReference>
<proteinExistence type="predicted"/>
<dbReference type="RefSeq" id="WP_312885172.1">
    <property type="nucleotide sequence ID" value="NZ_JACHJT010000001.1"/>
</dbReference>
<name>A0A7W7W2E0_9ACTN</name>
<dbReference type="Proteomes" id="UP000523007">
    <property type="component" value="Unassembled WGS sequence"/>
</dbReference>
<comment type="caution">
    <text evidence="4">The sequence shown here is derived from an EMBL/GenBank/DDBJ whole genome shotgun (WGS) entry which is preliminary data.</text>
</comment>